<keyword evidence="3" id="KW-1185">Reference proteome</keyword>
<evidence type="ECO:0000313" key="3">
    <source>
        <dbReference type="Proteomes" id="UP000030689"/>
    </source>
</evidence>
<dbReference type="AlphaFoldDB" id="V4MJ54"/>
<dbReference type="EMBL" id="KI517385">
    <property type="protein sequence ID" value="ESQ52603.1"/>
    <property type="molecule type" value="Genomic_DNA"/>
</dbReference>
<gene>
    <name evidence="2" type="ORF">EUTSA_v10016716mg</name>
</gene>
<organism evidence="2 3">
    <name type="scientific">Eutrema salsugineum</name>
    <name type="common">Saltwater cress</name>
    <name type="synonym">Sisymbrium salsugineum</name>
    <dbReference type="NCBI Taxonomy" id="72664"/>
    <lineage>
        <taxon>Eukaryota</taxon>
        <taxon>Viridiplantae</taxon>
        <taxon>Streptophyta</taxon>
        <taxon>Embryophyta</taxon>
        <taxon>Tracheophyta</taxon>
        <taxon>Spermatophyta</taxon>
        <taxon>Magnoliopsida</taxon>
        <taxon>eudicotyledons</taxon>
        <taxon>Gunneridae</taxon>
        <taxon>Pentapetalae</taxon>
        <taxon>rosids</taxon>
        <taxon>malvids</taxon>
        <taxon>Brassicales</taxon>
        <taxon>Brassicaceae</taxon>
        <taxon>Eutremeae</taxon>
        <taxon>Eutrema</taxon>
    </lineage>
</organism>
<dbReference type="InterPro" id="IPR036047">
    <property type="entry name" value="F-box-like_dom_sf"/>
</dbReference>
<proteinExistence type="predicted"/>
<dbReference type="InterPro" id="IPR001810">
    <property type="entry name" value="F-box_dom"/>
</dbReference>
<dbReference type="SUPFAM" id="SSF81383">
    <property type="entry name" value="F-box domain"/>
    <property type="match status" value="1"/>
</dbReference>
<dbReference type="SMART" id="SM00256">
    <property type="entry name" value="FBOX"/>
    <property type="match status" value="1"/>
</dbReference>
<dbReference type="Proteomes" id="UP000030689">
    <property type="component" value="Unassembled WGS sequence"/>
</dbReference>
<dbReference type="NCBIfam" id="TIGR01640">
    <property type="entry name" value="F_box_assoc_1"/>
    <property type="match status" value="1"/>
</dbReference>
<dbReference type="SUPFAM" id="SSF50965">
    <property type="entry name" value="Galactose oxidase, central domain"/>
    <property type="match status" value="1"/>
</dbReference>
<dbReference type="KEGG" id="eus:EUTSA_v10016716mg"/>
<dbReference type="Gene3D" id="1.20.1280.50">
    <property type="match status" value="1"/>
</dbReference>
<dbReference type="Pfam" id="PF00646">
    <property type="entry name" value="F-box"/>
    <property type="match status" value="1"/>
</dbReference>
<name>V4MJ54_EUTSA</name>
<dbReference type="eggNOG" id="ENOG502QREF">
    <property type="taxonomic scope" value="Eukaryota"/>
</dbReference>
<dbReference type="PANTHER" id="PTHR31672:SF13">
    <property type="entry name" value="F-BOX PROTEIN CPR30-LIKE"/>
    <property type="match status" value="1"/>
</dbReference>
<sequence length="421" mass="48584">MGKEEANPISIYIAPDLLEEIFLRLPLKSLFKFKTVSKEWRSILESNMFVEMHLSFQKSGKSRRKILAANHCDCGAPPSLLPGVRFEGDEEVVYLRCESTRPSMSCDGLLCIPEPGWVNVLNPSTRESRRFPSGPDPVPAPLNRRRNCFFTNGGWTAFFPGYWSMGFGRDKVTGSYKVVRMFFDHNHCDVLDVNTGGWRKVSQPPYEVEAGRISACANGSIYWFDIWRGCRLLAFDLHTEEFYDVPLREGMRFKMETQIVNLEDNLALSTAVLNSDHEWELEIWTMDAEERWSKTYSISLACLGIKLFEPRWFRPVIVSKQDDVVIYDDKKRLFRYYQCTNTIRQIFSYTCVISRYLENMVRLQNEQVEPTTEIACIRGITRIGQDGIAFAHLVSSFPSRIDTFLCKGKCKNLLTVKFLIP</sequence>
<evidence type="ECO:0000259" key="1">
    <source>
        <dbReference type="SMART" id="SM00256"/>
    </source>
</evidence>
<protein>
    <recommendedName>
        <fullName evidence="1">F-box domain-containing protein</fullName>
    </recommendedName>
</protein>
<dbReference type="CDD" id="cd22157">
    <property type="entry name" value="F-box_AtFBW1-like"/>
    <property type="match status" value="1"/>
</dbReference>
<dbReference type="OrthoDB" id="5319261at2759"/>
<dbReference type="OMA" id="TIYWLRI"/>
<reference evidence="2 3" key="1">
    <citation type="journal article" date="2013" name="Front. Plant Sci.">
        <title>The Reference Genome of the Halophytic Plant Eutrema salsugineum.</title>
        <authorList>
            <person name="Yang R."/>
            <person name="Jarvis D.E."/>
            <person name="Chen H."/>
            <person name="Beilstein M.A."/>
            <person name="Grimwood J."/>
            <person name="Jenkins J."/>
            <person name="Shu S."/>
            <person name="Prochnik S."/>
            <person name="Xin M."/>
            <person name="Ma C."/>
            <person name="Schmutz J."/>
            <person name="Wing R.A."/>
            <person name="Mitchell-Olds T."/>
            <person name="Schumaker K.S."/>
            <person name="Wang X."/>
        </authorList>
    </citation>
    <scope>NUCLEOTIDE SEQUENCE [LARGE SCALE GENOMIC DNA]</scope>
</reference>
<feature type="domain" description="F-box" evidence="1">
    <location>
        <begin position="13"/>
        <end position="53"/>
    </location>
</feature>
<dbReference type="InterPro" id="IPR013187">
    <property type="entry name" value="F-box-assoc_dom_typ3"/>
</dbReference>
<evidence type="ECO:0000313" key="2">
    <source>
        <dbReference type="EMBL" id="ESQ52603.1"/>
    </source>
</evidence>
<dbReference type="PANTHER" id="PTHR31672">
    <property type="entry name" value="BNACNNG10540D PROTEIN"/>
    <property type="match status" value="1"/>
</dbReference>
<dbReference type="Gramene" id="ESQ52603">
    <property type="protein sequence ID" value="ESQ52603"/>
    <property type="gene ID" value="EUTSA_v10016716mg"/>
</dbReference>
<dbReference type="InterPro" id="IPR011043">
    <property type="entry name" value="Gal_Oxase/kelch_b-propeller"/>
</dbReference>
<dbReference type="InterPro" id="IPR050796">
    <property type="entry name" value="SCF_F-box_component"/>
</dbReference>
<dbReference type="Pfam" id="PF08268">
    <property type="entry name" value="FBA_3"/>
    <property type="match status" value="1"/>
</dbReference>
<accession>V4MJ54</accession>
<dbReference type="InterPro" id="IPR017451">
    <property type="entry name" value="F-box-assoc_interact_dom"/>
</dbReference>